<dbReference type="RefSeq" id="WP_012166740.1">
    <property type="nucleotide sequence ID" value="NC_009926.1"/>
</dbReference>
<evidence type="ECO:0000313" key="2">
    <source>
        <dbReference type="Proteomes" id="UP000000268"/>
    </source>
</evidence>
<dbReference type="HOGENOM" id="CLU_1658332_0_0_3"/>
<proteinExistence type="predicted"/>
<geneLocation type="plasmid" evidence="1 2">
    <name>pREB1</name>
</geneLocation>
<dbReference type="EMBL" id="CP000838">
    <property type="protein sequence ID" value="ABW31362.1"/>
    <property type="molecule type" value="Genomic_DNA"/>
</dbReference>
<reference evidence="1 2" key="1">
    <citation type="journal article" date="2008" name="Proc. Natl. Acad. Sci. U.S.A.">
        <title>Niche adaptation and genome expansion in the chlorophyll d-producing cyanobacterium Acaryochloris marina.</title>
        <authorList>
            <person name="Swingley W.D."/>
            <person name="Chen M."/>
            <person name="Cheung P.C."/>
            <person name="Conrad A.L."/>
            <person name="Dejesa L.C."/>
            <person name="Hao J."/>
            <person name="Honchak B.M."/>
            <person name="Karbach L.E."/>
            <person name="Kurdoglu A."/>
            <person name="Lahiri S."/>
            <person name="Mastrian S.D."/>
            <person name="Miyashita H."/>
            <person name="Page L."/>
            <person name="Ramakrishna P."/>
            <person name="Satoh S."/>
            <person name="Sattley W.M."/>
            <person name="Shimada Y."/>
            <person name="Taylor H.L."/>
            <person name="Tomo T."/>
            <person name="Tsuchiya T."/>
            <person name="Wang Z.T."/>
            <person name="Raymond J."/>
            <person name="Mimuro M."/>
            <person name="Blankenship R.E."/>
            <person name="Touchman J.W."/>
        </authorList>
    </citation>
    <scope>NUCLEOTIDE SEQUENCE [LARGE SCALE GENOMIC DNA]</scope>
    <source>
        <strain evidence="2">MBIC 11017</strain>
        <plasmid evidence="2">Plasmid pREB1</plasmid>
    </source>
</reference>
<gene>
    <name evidence="1" type="ordered locus">AM1_A0242</name>
</gene>
<dbReference type="KEGG" id="amr:AM1_A0242"/>
<keyword evidence="2" id="KW-1185">Reference proteome</keyword>
<sequence length="154" mass="17848">MTFPALPPRLYLVVPWDLPIQHPLDDVYKDKLERSLKQFLIALDQDSDQVAQAIINRELSRLDLSSVSPIALTSTQTALKPCEVEDFDAYFEVNHVQTNEPATCMIWSLLVSYQAFLTLCQQKHDFYLEHITQQKQGFRSYTNLLSRVFDLNLE</sequence>
<accession>A8ZKP4</accession>
<dbReference type="Proteomes" id="UP000000268">
    <property type="component" value="Plasmid pREB1"/>
</dbReference>
<evidence type="ECO:0000313" key="1">
    <source>
        <dbReference type="EMBL" id="ABW31362.1"/>
    </source>
</evidence>
<keyword evidence="1" id="KW-0614">Plasmid</keyword>
<organism evidence="1 2">
    <name type="scientific">Acaryochloris marina (strain MBIC 11017)</name>
    <dbReference type="NCBI Taxonomy" id="329726"/>
    <lineage>
        <taxon>Bacteria</taxon>
        <taxon>Bacillati</taxon>
        <taxon>Cyanobacteriota</taxon>
        <taxon>Cyanophyceae</taxon>
        <taxon>Acaryochloridales</taxon>
        <taxon>Acaryochloridaceae</taxon>
        <taxon>Acaryochloris</taxon>
    </lineage>
</organism>
<dbReference type="AlphaFoldDB" id="A8ZKP4"/>
<name>A8ZKP4_ACAM1</name>
<dbReference type="OrthoDB" id="457795at2"/>
<protein>
    <submittedName>
        <fullName evidence="1">Uncharacterized protein</fullName>
    </submittedName>
</protein>